<dbReference type="Pfam" id="PF20266">
    <property type="entry name" value="Mab-21_C"/>
    <property type="match status" value="1"/>
</dbReference>
<dbReference type="SMART" id="SM01265">
    <property type="entry name" value="Mab-21"/>
    <property type="match status" value="1"/>
</dbReference>
<dbReference type="EMBL" id="RCHS01003225">
    <property type="protein sequence ID" value="RMX43313.1"/>
    <property type="molecule type" value="Genomic_DNA"/>
</dbReference>
<dbReference type="Gene3D" id="3.30.460.90">
    <property type="match status" value="1"/>
</dbReference>
<evidence type="ECO:0000259" key="4">
    <source>
        <dbReference type="Pfam" id="PF03281"/>
    </source>
</evidence>
<dbReference type="OMA" id="WSKKARW"/>
<dbReference type="InterPro" id="IPR024810">
    <property type="entry name" value="MAB21L/cGLR"/>
</dbReference>
<keyword evidence="3" id="KW-0547">Nucleotide-binding</keyword>
<dbReference type="STRING" id="46731.A0A3M6TPJ0"/>
<reference evidence="6 7" key="1">
    <citation type="journal article" date="2018" name="Sci. Rep.">
        <title>Comparative analysis of the Pocillopora damicornis genome highlights role of immune system in coral evolution.</title>
        <authorList>
            <person name="Cunning R."/>
            <person name="Bay R.A."/>
            <person name="Gillette P."/>
            <person name="Baker A.C."/>
            <person name="Traylor-Knowles N."/>
        </authorList>
    </citation>
    <scope>NUCLEOTIDE SEQUENCE [LARGE SCALE GENOMIC DNA]</scope>
    <source>
        <strain evidence="6">RSMAS</strain>
        <tissue evidence="6">Whole animal</tissue>
    </source>
</reference>
<evidence type="ECO:0000313" key="6">
    <source>
        <dbReference type="EMBL" id="RMX43313.1"/>
    </source>
</evidence>
<dbReference type="InterPro" id="IPR046903">
    <property type="entry name" value="Mab-21-like_nuc_Trfase"/>
</dbReference>
<evidence type="ECO:0000259" key="5">
    <source>
        <dbReference type="Pfam" id="PF20266"/>
    </source>
</evidence>
<dbReference type="GO" id="GO:0016779">
    <property type="term" value="F:nucleotidyltransferase activity"/>
    <property type="evidence" value="ECO:0007669"/>
    <property type="project" value="UniProtKB-ARBA"/>
</dbReference>
<evidence type="ECO:0000313" key="7">
    <source>
        <dbReference type="Proteomes" id="UP000275408"/>
    </source>
</evidence>
<comment type="similarity">
    <text evidence="2">Belongs to the mab-21 family.</text>
</comment>
<sequence length="373" mass="43544">MSEQNLNTILNRFTANIVQLRQQRKIEALNCWEPIVKEILEYVKTNDDRFSALQILPTGSYYERAKVKEPDEFDLMLIMDNLELDDAPFEEDDGFSEPPIGFTTVMIDEGEEWLWKRDSCVNHRGMLNASQVKAVFKRLVDKAIREKKHLRNVAVKSEGPAVTLKITSTNRIEYSIDLTLAIKEKTWPEEAEEWKTRPRTGWPNNNLVREICREGCHLVGKQPKGHNIAYKEKGFLWRYSFSAAEKRLFLQGGQHEANSCRKKVLRIVKALREELNLKPLKSYHLKTLLLYECESHPNASEWRDTLDVRFMGLLKRLEKCLRSKSCAHYFIEGLNLFESFNHQECQELANRVREIISKPVQVLTKLLGKYQMA</sequence>
<name>A0A3M6TPJ0_POCDA</name>
<dbReference type="InterPro" id="IPR046906">
    <property type="entry name" value="Mab-21_HhH/H2TH-like"/>
</dbReference>
<dbReference type="Pfam" id="PF03281">
    <property type="entry name" value="Mab-21"/>
    <property type="match status" value="1"/>
</dbReference>
<organism evidence="6 7">
    <name type="scientific">Pocillopora damicornis</name>
    <name type="common">Cauliflower coral</name>
    <name type="synonym">Millepora damicornis</name>
    <dbReference type="NCBI Taxonomy" id="46731"/>
    <lineage>
        <taxon>Eukaryota</taxon>
        <taxon>Metazoa</taxon>
        <taxon>Cnidaria</taxon>
        <taxon>Anthozoa</taxon>
        <taxon>Hexacorallia</taxon>
        <taxon>Scleractinia</taxon>
        <taxon>Astrocoeniina</taxon>
        <taxon>Pocilloporidae</taxon>
        <taxon>Pocillopora</taxon>
    </lineage>
</organism>
<evidence type="ECO:0000256" key="2">
    <source>
        <dbReference type="ARBA" id="ARBA00008307"/>
    </source>
</evidence>
<evidence type="ECO:0000256" key="3">
    <source>
        <dbReference type="ARBA" id="ARBA00022840"/>
    </source>
</evidence>
<protein>
    <submittedName>
        <fullName evidence="6">Uncharacterized protein</fullName>
    </submittedName>
</protein>
<dbReference type="PANTHER" id="PTHR10656:SF70">
    <property type="entry name" value="PROTEIN MAB-21-RELATED"/>
    <property type="match status" value="1"/>
</dbReference>
<proteinExistence type="inferred from homology"/>
<dbReference type="Proteomes" id="UP000275408">
    <property type="component" value="Unassembled WGS sequence"/>
</dbReference>
<feature type="domain" description="Mab-21-like HhH/H2TH-like" evidence="5">
    <location>
        <begin position="260"/>
        <end position="353"/>
    </location>
</feature>
<gene>
    <name evidence="6" type="ORF">pdam_00014974</name>
</gene>
<dbReference type="PANTHER" id="PTHR10656">
    <property type="entry name" value="CELL FATE DETERMINING PROTEIN MAB21-RELATED"/>
    <property type="match status" value="1"/>
</dbReference>
<comment type="cofactor">
    <cofactor evidence="1">
        <name>Mg(2+)</name>
        <dbReference type="ChEBI" id="CHEBI:18420"/>
    </cofactor>
</comment>
<keyword evidence="3" id="KW-0067">ATP-binding</keyword>
<dbReference type="Gene3D" id="1.10.1410.40">
    <property type="match status" value="1"/>
</dbReference>
<accession>A0A3M6TPJ0</accession>
<dbReference type="OrthoDB" id="5982295at2759"/>
<feature type="domain" description="Mab-21-like nucleotidyltransferase" evidence="4">
    <location>
        <begin position="61"/>
        <end position="249"/>
    </location>
</feature>
<comment type="caution">
    <text evidence="6">The sequence shown here is derived from an EMBL/GenBank/DDBJ whole genome shotgun (WGS) entry which is preliminary data.</text>
</comment>
<dbReference type="AlphaFoldDB" id="A0A3M6TPJ0"/>
<dbReference type="GO" id="GO:0005524">
    <property type="term" value="F:ATP binding"/>
    <property type="evidence" value="ECO:0007669"/>
    <property type="project" value="UniProtKB-KW"/>
</dbReference>
<keyword evidence="7" id="KW-1185">Reference proteome</keyword>
<evidence type="ECO:0000256" key="1">
    <source>
        <dbReference type="ARBA" id="ARBA00001946"/>
    </source>
</evidence>